<dbReference type="STRING" id="1448320.A0A319D9X0"/>
<keyword evidence="4 10" id="KW-0136">Cellulose degradation</keyword>
<dbReference type="GO" id="GO:0030245">
    <property type="term" value="P:cellulose catabolic process"/>
    <property type="evidence" value="ECO:0007669"/>
    <property type="project" value="UniProtKB-KW"/>
</dbReference>
<keyword evidence="12" id="KW-1185">Reference proteome</keyword>
<feature type="non-terminal residue" evidence="11">
    <location>
        <position position="1"/>
    </location>
</feature>
<evidence type="ECO:0000313" key="11">
    <source>
        <dbReference type="EMBL" id="PYH94160.1"/>
    </source>
</evidence>
<dbReference type="InterPro" id="IPR013320">
    <property type="entry name" value="ConA-like_dom_sf"/>
</dbReference>
<evidence type="ECO:0000256" key="3">
    <source>
        <dbReference type="ARBA" id="ARBA00022801"/>
    </source>
</evidence>
<dbReference type="SUPFAM" id="SSF49899">
    <property type="entry name" value="Concanavalin A-like lectins/glucanases"/>
    <property type="match status" value="1"/>
</dbReference>
<evidence type="ECO:0000256" key="4">
    <source>
        <dbReference type="ARBA" id="ARBA00023001"/>
    </source>
</evidence>
<dbReference type="EMBL" id="KZ825877">
    <property type="protein sequence ID" value="PYH94160.1"/>
    <property type="molecule type" value="Genomic_DNA"/>
</dbReference>
<evidence type="ECO:0000256" key="5">
    <source>
        <dbReference type="ARBA" id="ARBA00023180"/>
    </source>
</evidence>
<dbReference type="PANTHER" id="PTHR33753">
    <property type="entry name" value="1,4-BETA-D-GLUCAN CELLOBIOHYDROLASE B"/>
    <property type="match status" value="1"/>
</dbReference>
<dbReference type="EC" id="3.2.1.-" evidence="10"/>
<dbReference type="AlphaFoldDB" id="A0A319D9X0"/>
<evidence type="ECO:0000256" key="2">
    <source>
        <dbReference type="ARBA" id="ARBA00006044"/>
    </source>
</evidence>
<sequence length="412" mass="43692">LLPLTTAQTIGPTPNTHPQFLTQKCTLATGCHIQNTSLALDSSFHDIHLLNSTTTPCANSTTLDPLICPDPTTCAHSCLIEGITNYTSYGVHNTSPNSVTLNQYLQTDNTTTLASPRLYLLSPDPQTYQPLHLLNQELTFTVDVSNLPCGMNGALFLSEMDPSGGRSPLNAAGAAYGTGYCDAQCYVKPWFNGVANTQGLGACCNEMDLWEANARATAVTGHSCNISGIYGCGDSAACGSGSGGVCDKSGCGFNPYALGRETYYGEGDGFVVDTGRAFTVVTQFWTGEDKKVLRQIRRLYVQDGVVVGNAVVEVGGRRVDAITDEFCVEKGDSEGTFEGHGGLRAMGEALGRGMVLVFSVWNDDGSYMQWLDAGSDGPCNSTEGNPEVIEVVDPGTAVVFSDVRWGDIGSTF</sequence>
<dbReference type="GO" id="GO:0008810">
    <property type="term" value="F:cellulase activity"/>
    <property type="evidence" value="ECO:0007669"/>
    <property type="project" value="UniProtKB-EC"/>
</dbReference>
<keyword evidence="5" id="KW-0325">Glycoprotein</keyword>
<dbReference type="Pfam" id="PF00840">
    <property type="entry name" value="Glyco_hydro_7"/>
    <property type="match status" value="1"/>
</dbReference>
<dbReference type="Proteomes" id="UP000247810">
    <property type="component" value="Unassembled WGS sequence"/>
</dbReference>
<keyword evidence="3 10" id="KW-0378">Hydrolase</keyword>
<protein>
    <recommendedName>
        <fullName evidence="10">Glucanase</fullName>
        <ecNumber evidence="10">3.2.1.-</ecNumber>
    </recommendedName>
</protein>
<comment type="similarity">
    <text evidence="2 10">Belongs to the glycosyl hydrolase 7 (cellulase C) family.</text>
</comment>
<dbReference type="PANTHER" id="PTHR33753:SF1">
    <property type="entry name" value="ENDO-BETA-1,4-GLUCANASE CELB"/>
    <property type="match status" value="1"/>
</dbReference>
<evidence type="ECO:0000256" key="6">
    <source>
        <dbReference type="ARBA" id="ARBA00023277"/>
    </source>
</evidence>
<dbReference type="PRINTS" id="PR00734">
    <property type="entry name" value="GLHYDRLASE7"/>
</dbReference>
<dbReference type="InterPro" id="IPR037019">
    <property type="entry name" value="Glyco_hydro_7_sf"/>
</dbReference>
<reference evidence="11 12" key="1">
    <citation type="submission" date="2018-02" db="EMBL/GenBank/DDBJ databases">
        <title>The genomes of Aspergillus section Nigri reveals drivers in fungal speciation.</title>
        <authorList>
            <consortium name="DOE Joint Genome Institute"/>
            <person name="Vesth T.C."/>
            <person name="Nybo J."/>
            <person name="Theobald S."/>
            <person name="Brandl J."/>
            <person name="Frisvad J.C."/>
            <person name="Nielsen K.F."/>
            <person name="Lyhne E.K."/>
            <person name="Kogle M.E."/>
            <person name="Kuo A."/>
            <person name="Riley R."/>
            <person name="Clum A."/>
            <person name="Nolan M."/>
            <person name="Lipzen A."/>
            <person name="Salamov A."/>
            <person name="Henrissat B."/>
            <person name="Wiebenga A."/>
            <person name="De vries R.P."/>
            <person name="Grigoriev I.V."/>
            <person name="Mortensen U.H."/>
            <person name="Andersen M.R."/>
            <person name="Baker S.E."/>
        </authorList>
    </citation>
    <scope>NUCLEOTIDE SEQUENCE [LARGE SCALE GENOMIC DNA]</scope>
    <source>
        <strain evidence="11 12">CBS 707.79</strain>
    </source>
</reference>
<evidence type="ECO:0000313" key="12">
    <source>
        <dbReference type="Proteomes" id="UP000247810"/>
    </source>
</evidence>
<comment type="catalytic activity">
    <reaction evidence="1">
        <text>Endohydrolysis of (1-&gt;4)-beta-D-glucosidic linkages in cellulose, lichenin and cereal beta-D-glucans.</text>
        <dbReference type="EC" id="3.2.1.4"/>
    </reaction>
</comment>
<gene>
    <name evidence="11" type="ORF">BO71DRAFT_293810</name>
</gene>
<keyword evidence="8 10" id="KW-0624">Polysaccharide degradation</keyword>
<keyword evidence="7 10" id="KW-0326">Glycosidase</keyword>
<dbReference type="InterPro" id="IPR001722">
    <property type="entry name" value="Glyco_hydro_7"/>
</dbReference>
<evidence type="ECO:0000256" key="10">
    <source>
        <dbReference type="RuleBase" id="RU361164"/>
    </source>
</evidence>
<comment type="function">
    <text evidence="9">Has endoglucanase activity on substrates containing beta-1,4 glycosidic bonds, like in carboxymethylcellulose (CMC), hydroxyethylcellulose (HEC) and beta-glucan. Involved in the degradation of complex natural cellulosic substrates.</text>
</comment>
<dbReference type="OrthoDB" id="412382at2759"/>
<feature type="non-terminal residue" evidence="11">
    <location>
        <position position="412"/>
    </location>
</feature>
<dbReference type="Gene3D" id="2.70.100.10">
    <property type="entry name" value="Glycoside hydrolase, family 7, domain"/>
    <property type="match status" value="1"/>
</dbReference>
<proteinExistence type="inferred from homology"/>
<dbReference type="CDD" id="cd07999">
    <property type="entry name" value="GH7_CBH_EG"/>
    <property type="match status" value="1"/>
</dbReference>
<keyword evidence="6" id="KW-0119">Carbohydrate metabolism</keyword>
<evidence type="ECO:0000256" key="9">
    <source>
        <dbReference type="ARBA" id="ARBA00025192"/>
    </source>
</evidence>
<name>A0A319D9X0_9EURO</name>
<evidence type="ECO:0000256" key="7">
    <source>
        <dbReference type="ARBA" id="ARBA00023295"/>
    </source>
</evidence>
<dbReference type="VEuPathDB" id="FungiDB:BO71DRAFT_293810"/>
<evidence type="ECO:0000256" key="1">
    <source>
        <dbReference type="ARBA" id="ARBA00000966"/>
    </source>
</evidence>
<accession>A0A319D9X0</accession>
<evidence type="ECO:0000256" key="8">
    <source>
        <dbReference type="ARBA" id="ARBA00023326"/>
    </source>
</evidence>
<organism evidence="11 12">
    <name type="scientific">Aspergillus ellipticus CBS 707.79</name>
    <dbReference type="NCBI Taxonomy" id="1448320"/>
    <lineage>
        <taxon>Eukaryota</taxon>
        <taxon>Fungi</taxon>
        <taxon>Dikarya</taxon>
        <taxon>Ascomycota</taxon>
        <taxon>Pezizomycotina</taxon>
        <taxon>Eurotiomycetes</taxon>
        <taxon>Eurotiomycetidae</taxon>
        <taxon>Eurotiales</taxon>
        <taxon>Aspergillaceae</taxon>
        <taxon>Aspergillus</taxon>
        <taxon>Aspergillus subgen. Circumdati</taxon>
    </lineage>
</organism>